<accession>A0ABD0K255</accession>
<reference evidence="2 3" key="1">
    <citation type="journal article" date="2023" name="Sci. Data">
        <title>Genome assembly of the Korean intertidal mud-creeper Batillaria attramentaria.</title>
        <authorList>
            <person name="Patra A.K."/>
            <person name="Ho P.T."/>
            <person name="Jun S."/>
            <person name="Lee S.J."/>
            <person name="Kim Y."/>
            <person name="Won Y.J."/>
        </authorList>
    </citation>
    <scope>NUCLEOTIDE SEQUENCE [LARGE SCALE GENOMIC DNA]</scope>
    <source>
        <strain evidence="2">Wonlab-2016</strain>
    </source>
</reference>
<name>A0ABD0K255_9CAEN</name>
<evidence type="ECO:0000313" key="2">
    <source>
        <dbReference type="EMBL" id="KAK7480928.1"/>
    </source>
</evidence>
<feature type="chain" id="PRO_5044745559" evidence="1">
    <location>
        <begin position="19"/>
        <end position="230"/>
    </location>
</feature>
<feature type="signal peptide" evidence="1">
    <location>
        <begin position="1"/>
        <end position="18"/>
    </location>
</feature>
<dbReference type="Proteomes" id="UP001519460">
    <property type="component" value="Unassembled WGS sequence"/>
</dbReference>
<dbReference type="AlphaFoldDB" id="A0ABD0K255"/>
<dbReference type="EMBL" id="JACVVK020000271">
    <property type="protein sequence ID" value="KAK7480928.1"/>
    <property type="molecule type" value="Genomic_DNA"/>
</dbReference>
<gene>
    <name evidence="2" type="ORF">BaRGS_00027839</name>
</gene>
<evidence type="ECO:0000313" key="3">
    <source>
        <dbReference type="Proteomes" id="UP001519460"/>
    </source>
</evidence>
<comment type="caution">
    <text evidence="2">The sequence shown here is derived from an EMBL/GenBank/DDBJ whole genome shotgun (WGS) entry which is preliminary data.</text>
</comment>
<proteinExistence type="predicted"/>
<protein>
    <submittedName>
        <fullName evidence="2">Uncharacterized protein</fullName>
    </submittedName>
</protein>
<organism evidence="2 3">
    <name type="scientific">Batillaria attramentaria</name>
    <dbReference type="NCBI Taxonomy" id="370345"/>
    <lineage>
        <taxon>Eukaryota</taxon>
        <taxon>Metazoa</taxon>
        <taxon>Spiralia</taxon>
        <taxon>Lophotrochozoa</taxon>
        <taxon>Mollusca</taxon>
        <taxon>Gastropoda</taxon>
        <taxon>Caenogastropoda</taxon>
        <taxon>Sorbeoconcha</taxon>
        <taxon>Cerithioidea</taxon>
        <taxon>Batillariidae</taxon>
        <taxon>Batillaria</taxon>
    </lineage>
</organism>
<evidence type="ECO:0000256" key="1">
    <source>
        <dbReference type="SAM" id="SignalP"/>
    </source>
</evidence>
<keyword evidence="1" id="KW-0732">Signal</keyword>
<keyword evidence="3" id="KW-1185">Reference proteome</keyword>
<sequence>MWKSATVLVTSLVLYVTAAPYDVKRCSVELEKAGVSHQFNETVAHTVHSMTVQGLRLFNPRATVHNQVPTVNHNLQSPHKVLPYAPEDPTGSDFATASMNMLDEILSTLGQANDGLGPNWSAIERVVHQFHMRDVWSRVLQDFPYVQKAPPSESACACLLDTSVNGIRAAVQWVADHYSHGTPITLLNRPIPKLTDANSWAVWRQRLLHYYDAASVRDAATYIYCVTKDM</sequence>